<feature type="coiled-coil region" evidence="1">
    <location>
        <begin position="10"/>
        <end position="37"/>
    </location>
</feature>
<sequence length="110" mass="13032">MAKRNNSQVLDEVAIKLRKMEQQEDQFDEEDDDYSEELEPVFKLDCYCEPKCQSMVVVADVINMFDIQLSTLDEEQYDLLDKWYTKVMELIIQKKLRPGVTNVTVYVQKL</sequence>
<proteinExistence type="predicted"/>
<protein>
    <submittedName>
        <fullName evidence="2">Uncharacterized protein</fullName>
    </submittedName>
</protein>
<keyword evidence="3" id="KW-1185">Reference proteome</keyword>
<organism evidence="2 3">
    <name type="scientific">Spodoptera litura granulovirus</name>
    <dbReference type="NCBI Taxonomy" id="359919"/>
    <lineage>
        <taxon>Viruses</taxon>
        <taxon>Viruses incertae sedis</taxon>
        <taxon>Naldaviricetes</taxon>
        <taxon>Lefavirales</taxon>
        <taxon>Baculoviridae</taxon>
        <taxon>Betabaculovirus</taxon>
        <taxon>Betabaculovirus spliturae</taxon>
    </lineage>
</organism>
<dbReference type="RefSeq" id="YP_001257018.1">
    <property type="nucleotide sequence ID" value="NC_009503.1"/>
</dbReference>
<name>A5IZR9_9BBAC</name>
<keyword evidence="1" id="KW-0175">Coiled coil</keyword>
<reference evidence="2 3" key="1">
    <citation type="journal article" date="2008" name="J. Microbiol.">
        <title>Molecular and phylogenetic characterization of Spodoptera litura granulovirus.</title>
        <authorList>
            <person name="Wang Y."/>
            <person name="Choi J.Y."/>
            <person name="Roh J.Y."/>
            <person name="Woo S.D."/>
            <person name="Jin B.R."/>
            <person name="Je Y.H."/>
        </authorList>
    </citation>
    <scope>NUCLEOTIDE SEQUENCE [LARGE SCALE GENOMIC DNA]</scope>
    <source>
        <strain evidence="2">SlGV-K1</strain>
    </source>
</reference>
<evidence type="ECO:0000256" key="1">
    <source>
        <dbReference type="SAM" id="Coils"/>
    </source>
</evidence>
<accession>A5IZR9</accession>
<dbReference type="EMBL" id="DQ288858">
    <property type="protein sequence ID" value="ABQ52010.1"/>
    <property type="molecule type" value="Genomic_DNA"/>
</dbReference>
<gene>
    <name evidence="2" type="primary">orf67</name>
    <name evidence="2" type="ORF">SlGVgp067</name>
</gene>
<dbReference type="Proteomes" id="UP000202782">
    <property type="component" value="Segment"/>
</dbReference>
<evidence type="ECO:0000313" key="3">
    <source>
        <dbReference type="Proteomes" id="UP000202782"/>
    </source>
</evidence>
<dbReference type="GeneID" id="5184251"/>
<evidence type="ECO:0000313" key="2">
    <source>
        <dbReference type="EMBL" id="ABQ52010.1"/>
    </source>
</evidence>
<dbReference type="KEGG" id="vg:5184251"/>